<protein>
    <submittedName>
        <fullName evidence="1">Uncharacterized protein</fullName>
    </submittedName>
</protein>
<accession>A0A9P7KU78</accession>
<reference evidence="1" key="2">
    <citation type="submission" date="2020-10" db="EMBL/GenBank/DDBJ databases">
        <authorList>
            <person name="Peck L.D."/>
            <person name="Nowell R.W."/>
            <person name="Flood J."/>
            <person name="Ryan M.J."/>
            <person name="Barraclough T.G."/>
        </authorList>
    </citation>
    <scope>NUCLEOTIDE SEQUENCE</scope>
    <source>
        <strain evidence="1">IMI 127659i</strain>
    </source>
</reference>
<keyword evidence="2" id="KW-1185">Reference proteome</keyword>
<name>A0A9P7KU78_9HYPO</name>
<organism evidence="1 2">
    <name type="scientific">Fusarium xylarioides</name>
    <dbReference type="NCBI Taxonomy" id="221167"/>
    <lineage>
        <taxon>Eukaryota</taxon>
        <taxon>Fungi</taxon>
        <taxon>Dikarya</taxon>
        <taxon>Ascomycota</taxon>
        <taxon>Pezizomycotina</taxon>
        <taxon>Sordariomycetes</taxon>
        <taxon>Hypocreomycetidae</taxon>
        <taxon>Hypocreales</taxon>
        <taxon>Nectriaceae</taxon>
        <taxon>Fusarium</taxon>
        <taxon>Fusarium fujikuroi species complex</taxon>
    </lineage>
</organism>
<comment type="caution">
    <text evidence="1">The sequence shown here is derived from an EMBL/GenBank/DDBJ whole genome shotgun (WGS) entry which is preliminary data.</text>
</comment>
<dbReference type="EMBL" id="JADFTT010002674">
    <property type="protein sequence ID" value="KAG5746761.1"/>
    <property type="molecule type" value="Genomic_DNA"/>
</dbReference>
<sequence>YTVTMPIVRRSLQFDPDKPDPGKPYLTEGHDVTYKINQAIINKEDYN</sequence>
<gene>
    <name evidence="1" type="ORF">H9Q72_014499</name>
</gene>
<dbReference type="Proteomes" id="UP000750502">
    <property type="component" value="Unassembled WGS sequence"/>
</dbReference>
<feature type="non-terminal residue" evidence="1">
    <location>
        <position position="1"/>
    </location>
</feature>
<proteinExistence type="predicted"/>
<evidence type="ECO:0000313" key="2">
    <source>
        <dbReference type="Proteomes" id="UP000750502"/>
    </source>
</evidence>
<dbReference type="AlphaFoldDB" id="A0A9P7KU78"/>
<evidence type="ECO:0000313" key="1">
    <source>
        <dbReference type="EMBL" id="KAG5746761.1"/>
    </source>
</evidence>
<reference evidence="1" key="1">
    <citation type="journal article" date="2020" name="bioRxiv">
        <title>Historical genomics reveals the evolutionary mechanisms behind multiple outbreaks of the host-specific coffee wilt pathogen Fusarium xylarioides.</title>
        <authorList>
            <person name="Peck D."/>
            <person name="Nowell R.W."/>
            <person name="Flood J."/>
            <person name="Ryan M.J."/>
            <person name="Barraclough T.G."/>
        </authorList>
    </citation>
    <scope>NUCLEOTIDE SEQUENCE</scope>
    <source>
        <strain evidence="1">IMI 127659i</strain>
    </source>
</reference>